<feature type="signal peptide" evidence="1">
    <location>
        <begin position="1"/>
        <end position="27"/>
    </location>
</feature>
<accession>A0ABR0LYU8</accession>
<gene>
    <name evidence="2" type="ORF">LTR16_002103</name>
</gene>
<dbReference type="Gene3D" id="3.20.20.80">
    <property type="entry name" value="Glycosidases"/>
    <property type="match status" value="1"/>
</dbReference>
<evidence type="ECO:0008006" key="4">
    <source>
        <dbReference type="Google" id="ProtNLM"/>
    </source>
</evidence>
<sequence>MAGLMGWLRLALCLLTFSWPSVPGVLAQNTSVTTWPVHDEGLNKYVQWDNFSFEVDGKRLFVFSGEMHYWRL</sequence>
<name>A0ABR0LYU8_9PEZI</name>
<proteinExistence type="predicted"/>
<evidence type="ECO:0000313" key="3">
    <source>
        <dbReference type="Proteomes" id="UP001357485"/>
    </source>
</evidence>
<organism evidence="2 3">
    <name type="scientific">Cryomyces antarcticus</name>
    <dbReference type="NCBI Taxonomy" id="329879"/>
    <lineage>
        <taxon>Eukaryota</taxon>
        <taxon>Fungi</taxon>
        <taxon>Dikarya</taxon>
        <taxon>Ascomycota</taxon>
        <taxon>Pezizomycotina</taxon>
        <taxon>Dothideomycetes</taxon>
        <taxon>Dothideomycetes incertae sedis</taxon>
        <taxon>Cryomyces</taxon>
    </lineage>
</organism>
<reference evidence="2 3" key="1">
    <citation type="submission" date="2023-08" db="EMBL/GenBank/DDBJ databases">
        <title>Black Yeasts Isolated from many extreme environments.</title>
        <authorList>
            <person name="Coleine C."/>
            <person name="Stajich J.E."/>
            <person name="Selbmann L."/>
        </authorList>
    </citation>
    <scope>NUCLEOTIDE SEQUENCE [LARGE SCALE GENOMIC DNA]</scope>
    <source>
        <strain evidence="2 3">CCFEE 536</strain>
    </source>
</reference>
<comment type="caution">
    <text evidence="2">The sequence shown here is derived from an EMBL/GenBank/DDBJ whole genome shotgun (WGS) entry which is preliminary data.</text>
</comment>
<evidence type="ECO:0000256" key="1">
    <source>
        <dbReference type="SAM" id="SignalP"/>
    </source>
</evidence>
<evidence type="ECO:0000313" key="2">
    <source>
        <dbReference type="EMBL" id="KAK5256911.1"/>
    </source>
</evidence>
<feature type="chain" id="PRO_5045357580" description="Glycoside hydrolase 35 catalytic domain-containing protein" evidence="1">
    <location>
        <begin position="28"/>
        <end position="72"/>
    </location>
</feature>
<dbReference type="Proteomes" id="UP001357485">
    <property type="component" value="Unassembled WGS sequence"/>
</dbReference>
<protein>
    <recommendedName>
        <fullName evidence="4">Glycoside hydrolase 35 catalytic domain-containing protein</fullName>
    </recommendedName>
</protein>
<dbReference type="EMBL" id="JAVRRA010008355">
    <property type="protein sequence ID" value="KAK5256911.1"/>
    <property type="molecule type" value="Genomic_DNA"/>
</dbReference>
<feature type="non-terminal residue" evidence="2">
    <location>
        <position position="72"/>
    </location>
</feature>
<keyword evidence="1" id="KW-0732">Signal</keyword>
<keyword evidence="3" id="KW-1185">Reference proteome</keyword>